<dbReference type="Proteomes" id="UP000027073">
    <property type="component" value="Unassembled WGS sequence"/>
</dbReference>
<sequence>MPNLECLEINTLFSPIPDVLSQIYAFQATKLCHLRFHAGWLVSQQFDIMEEDPPWDHGNVLSAFDRLPSLTHISFRLGSFASFPEYRCFTRGTPRAVKLRSLRLV</sequence>
<evidence type="ECO:0000313" key="2">
    <source>
        <dbReference type="Proteomes" id="UP000027073"/>
    </source>
</evidence>
<dbReference type="AlphaFoldDB" id="A0A067NLE8"/>
<name>A0A067NLE8_PLEO1</name>
<dbReference type="InParanoid" id="A0A067NLE8"/>
<protein>
    <submittedName>
        <fullName evidence="1">Uncharacterized protein</fullName>
    </submittedName>
</protein>
<reference evidence="2" key="1">
    <citation type="journal article" date="2014" name="Proc. Natl. Acad. Sci. U.S.A.">
        <title>Extensive sampling of basidiomycete genomes demonstrates inadequacy of the white-rot/brown-rot paradigm for wood decay fungi.</title>
        <authorList>
            <person name="Riley R."/>
            <person name="Salamov A.A."/>
            <person name="Brown D.W."/>
            <person name="Nagy L.G."/>
            <person name="Floudas D."/>
            <person name="Held B.W."/>
            <person name="Levasseur A."/>
            <person name="Lombard V."/>
            <person name="Morin E."/>
            <person name="Otillar R."/>
            <person name="Lindquist E.A."/>
            <person name="Sun H."/>
            <person name="LaButti K.M."/>
            <person name="Schmutz J."/>
            <person name="Jabbour D."/>
            <person name="Luo H."/>
            <person name="Baker S.E."/>
            <person name="Pisabarro A.G."/>
            <person name="Walton J.D."/>
            <person name="Blanchette R.A."/>
            <person name="Henrissat B."/>
            <person name="Martin F."/>
            <person name="Cullen D."/>
            <person name="Hibbett D.S."/>
            <person name="Grigoriev I.V."/>
        </authorList>
    </citation>
    <scope>NUCLEOTIDE SEQUENCE [LARGE SCALE GENOMIC DNA]</scope>
    <source>
        <strain evidence="2">PC15</strain>
    </source>
</reference>
<dbReference type="EMBL" id="KL198011">
    <property type="protein sequence ID" value="KDQ24426.1"/>
    <property type="molecule type" value="Genomic_DNA"/>
</dbReference>
<organism evidence="1 2">
    <name type="scientific">Pleurotus ostreatus (strain PC15)</name>
    <name type="common">Oyster mushroom</name>
    <dbReference type="NCBI Taxonomy" id="1137138"/>
    <lineage>
        <taxon>Eukaryota</taxon>
        <taxon>Fungi</taxon>
        <taxon>Dikarya</taxon>
        <taxon>Basidiomycota</taxon>
        <taxon>Agaricomycotina</taxon>
        <taxon>Agaricomycetes</taxon>
        <taxon>Agaricomycetidae</taxon>
        <taxon>Agaricales</taxon>
        <taxon>Pleurotineae</taxon>
        <taxon>Pleurotaceae</taxon>
        <taxon>Pleurotus</taxon>
    </lineage>
</organism>
<dbReference type="VEuPathDB" id="FungiDB:PLEOSDRAFT_1094291"/>
<proteinExistence type="predicted"/>
<accession>A0A067NLE8</accession>
<evidence type="ECO:0000313" key="1">
    <source>
        <dbReference type="EMBL" id="KDQ24426.1"/>
    </source>
</evidence>
<feature type="non-terminal residue" evidence="1">
    <location>
        <position position="105"/>
    </location>
</feature>
<dbReference type="HOGENOM" id="CLU_2242998_0_0_1"/>
<gene>
    <name evidence="1" type="ORF">PLEOSDRAFT_1094291</name>
</gene>